<proteinExistence type="predicted"/>
<evidence type="ECO:0000256" key="1">
    <source>
        <dbReference type="ARBA" id="ARBA00004651"/>
    </source>
</evidence>
<accession>A0A3E0AYI3</accession>
<comment type="subcellular location">
    <subcellularLocation>
        <location evidence="1">Cell membrane</location>
        <topology evidence="1">Multi-pass membrane protein</topology>
    </subcellularLocation>
</comment>
<evidence type="ECO:0000313" key="8">
    <source>
        <dbReference type="Proteomes" id="UP000257076"/>
    </source>
</evidence>
<keyword evidence="2" id="KW-1003">Cell membrane</keyword>
<protein>
    <submittedName>
        <fullName evidence="7">L-lysine exporter family protein LysE/ArgO</fullName>
    </submittedName>
</protein>
<feature type="transmembrane region" description="Helical" evidence="6">
    <location>
        <begin position="73"/>
        <end position="92"/>
    </location>
</feature>
<dbReference type="AlphaFoldDB" id="A0A3E0AYI3"/>
<dbReference type="RefSeq" id="WP_115884910.1">
    <property type="nucleotide sequence ID" value="NZ_CBCSHX010000002.1"/>
</dbReference>
<name>A0A3E0AYI3_9STAP</name>
<dbReference type="Proteomes" id="UP000257076">
    <property type="component" value="Unassembled WGS sequence"/>
</dbReference>
<feature type="transmembrane region" description="Helical" evidence="6">
    <location>
        <begin position="143"/>
        <end position="165"/>
    </location>
</feature>
<keyword evidence="8" id="KW-1185">Reference proteome</keyword>
<evidence type="ECO:0000256" key="5">
    <source>
        <dbReference type="ARBA" id="ARBA00023136"/>
    </source>
</evidence>
<gene>
    <name evidence="7" type="ORF">DFR63_1086</name>
</gene>
<organism evidence="7 8">
    <name type="scientific">Jeotgalicoccus halotolerans</name>
    <dbReference type="NCBI Taxonomy" id="157227"/>
    <lineage>
        <taxon>Bacteria</taxon>
        <taxon>Bacillati</taxon>
        <taxon>Bacillota</taxon>
        <taxon>Bacilli</taxon>
        <taxon>Bacillales</taxon>
        <taxon>Staphylococcaceae</taxon>
        <taxon>Jeotgalicoccus</taxon>
    </lineage>
</organism>
<feature type="transmembrane region" description="Helical" evidence="6">
    <location>
        <begin position="177"/>
        <end position="201"/>
    </location>
</feature>
<evidence type="ECO:0000313" key="7">
    <source>
        <dbReference type="EMBL" id="REG24778.1"/>
    </source>
</evidence>
<dbReference type="GO" id="GO:0005886">
    <property type="term" value="C:plasma membrane"/>
    <property type="evidence" value="ECO:0007669"/>
    <property type="project" value="UniProtKB-SubCell"/>
</dbReference>
<sequence length="207" mass="22346">MFLAFLHGFVLSAGLILPPGAQNVFLINQGTNHKKFIHTLPAIITAGLSDTLLIILSVAGVSLIILSIPALQLAMYIIGFCFLTYMAITLWFVKPETAHAPAKLNPFKQIGFALSVSLLNPHAILDTVGIIGTNSTAYTGSDLLVFTLSCIAVSWIAFVILVFFGRILGSIDNNGKIIVYINKISAAVIFIIACILFINIIKMISRI</sequence>
<dbReference type="EMBL" id="QUMW01000010">
    <property type="protein sequence ID" value="REG24778.1"/>
    <property type="molecule type" value="Genomic_DNA"/>
</dbReference>
<dbReference type="PANTHER" id="PTHR30086:SF20">
    <property type="entry name" value="ARGININE EXPORTER PROTEIN ARGO-RELATED"/>
    <property type="match status" value="1"/>
</dbReference>
<feature type="transmembrane region" description="Helical" evidence="6">
    <location>
        <begin position="42"/>
        <end position="66"/>
    </location>
</feature>
<dbReference type="GO" id="GO:0015171">
    <property type="term" value="F:amino acid transmembrane transporter activity"/>
    <property type="evidence" value="ECO:0007669"/>
    <property type="project" value="TreeGrafter"/>
</dbReference>
<keyword evidence="3 6" id="KW-0812">Transmembrane</keyword>
<reference evidence="7 8" key="1">
    <citation type="submission" date="2018-08" db="EMBL/GenBank/DDBJ databases">
        <title>Genomic Encyclopedia of Type Strains, Phase IV (KMG-IV): sequencing the most valuable type-strain genomes for metagenomic binning, comparative biology and taxonomic classification.</title>
        <authorList>
            <person name="Goeker M."/>
        </authorList>
    </citation>
    <scope>NUCLEOTIDE SEQUENCE [LARGE SCALE GENOMIC DNA]</scope>
    <source>
        <strain evidence="7 8">DSM 17274</strain>
    </source>
</reference>
<evidence type="ECO:0000256" key="4">
    <source>
        <dbReference type="ARBA" id="ARBA00022989"/>
    </source>
</evidence>
<dbReference type="OrthoDB" id="5638726at2"/>
<dbReference type="InterPro" id="IPR001123">
    <property type="entry name" value="LeuE-type"/>
</dbReference>
<keyword evidence="4 6" id="KW-1133">Transmembrane helix</keyword>
<keyword evidence="5 6" id="KW-0472">Membrane</keyword>
<evidence type="ECO:0000256" key="2">
    <source>
        <dbReference type="ARBA" id="ARBA00022475"/>
    </source>
</evidence>
<evidence type="ECO:0000256" key="6">
    <source>
        <dbReference type="SAM" id="Phobius"/>
    </source>
</evidence>
<evidence type="ECO:0000256" key="3">
    <source>
        <dbReference type="ARBA" id="ARBA00022692"/>
    </source>
</evidence>
<comment type="caution">
    <text evidence="7">The sequence shown here is derived from an EMBL/GenBank/DDBJ whole genome shotgun (WGS) entry which is preliminary data.</text>
</comment>
<dbReference type="PANTHER" id="PTHR30086">
    <property type="entry name" value="ARGININE EXPORTER PROTEIN ARGO"/>
    <property type="match status" value="1"/>
</dbReference>
<dbReference type="Pfam" id="PF01810">
    <property type="entry name" value="LysE"/>
    <property type="match status" value="1"/>
</dbReference>